<dbReference type="Gene3D" id="3.40.50.720">
    <property type="entry name" value="NAD(P)-binding Rossmann-like Domain"/>
    <property type="match status" value="1"/>
</dbReference>
<proteinExistence type="predicted"/>
<dbReference type="EMBL" id="CP157947">
    <property type="protein sequence ID" value="XBS72025.1"/>
    <property type="molecule type" value="Genomic_DNA"/>
</dbReference>
<organism evidence="3">
    <name type="scientific">Acerihabitans sp. KWT182</name>
    <dbReference type="NCBI Taxonomy" id="3157919"/>
    <lineage>
        <taxon>Bacteria</taxon>
        <taxon>Pseudomonadati</taxon>
        <taxon>Pseudomonadota</taxon>
        <taxon>Gammaproteobacteria</taxon>
        <taxon>Enterobacterales</taxon>
        <taxon>Pectobacteriaceae</taxon>
        <taxon>Acerihabitans</taxon>
    </lineage>
</organism>
<evidence type="ECO:0000256" key="1">
    <source>
        <dbReference type="ARBA" id="ARBA00023027"/>
    </source>
</evidence>
<feature type="domain" description="NAD-dependent epimerase/dehydratase" evidence="2">
    <location>
        <begin position="3"/>
        <end position="41"/>
    </location>
</feature>
<dbReference type="SUPFAM" id="SSF51735">
    <property type="entry name" value="NAD(P)-binding Rossmann-fold domains"/>
    <property type="match status" value="1"/>
</dbReference>
<gene>
    <name evidence="3" type="ORF">ABK905_15900</name>
</gene>
<name>A0AAU7QGD2_9GAMM</name>
<dbReference type="Pfam" id="PF01370">
    <property type="entry name" value="Epimerase"/>
    <property type="match status" value="1"/>
</dbReference>
<dbReference type="PRINTS" id="PR01713">
    <property type="entry name" value="NUCEPIMERASE"/>
</dbReference>
<protein>
    <submittedName>
        <fullName evidence="3">NAD-dependent epimerase/dehydratase family protein</fullName>
    </submittedName>
</protein>
<dbReference type="AlphaFoldDB" id="A0AAU7QGD2"/>
<accession>A0AAU7QGD2</accession>
<dbReference type="PANTHER" id="PTHR43574">
    <property type="entry name" value="EPIMERASE-RELATED"/>
    <property type="match status" value="1"/>
</dbReference>
<reference evidence="3" key="1">
    <citation type="submission" date="2024-06" db="EMBL/GenBank/DDBJ databases">
        <authorList>
            <person name="Coelho C."/>
            <person name="Bento M."/>
            <person name="Garcia E."/>
            <person name="Camelo A."/>
            <person name="Brandao I."/>
            <person name="Espirito Santo C."/>
            <person name="Trovao J."/>
            <person name="Verissimo A."/>
            <person name="Costa J."/>
            <person name="Tiago I."/>
        </authorList>
    </citation>
    <scope>NUCLEOTIDE SEQUENCE</scope>
    <source>
        <strain evidence="3">KWT182</strain>
    </source>
</reference>
<evidence type="ECO:0000259" key="2">
    <source>
        <dbReference type="Pfam" id="PF01370"/>
    </source>
</evidence>
<evidence type="ECO:0000313" key="3">
    <source>
        <dbReference type="EMBL" id="XBS72025.1"/>
    </source>
</evidence>
<dbReference type="InterPro" id="IPR036291">
    <property type="entry name" value="NAD(P)-bd_dom_sf"/>
</dbReference>
<keyword evidence="1" id="KW-0520">NAD</keyword>
<dbReference type="InterPro" id="IPR001509">
    <property type="entry name" value="Epimerase_deHydtase"/>
</dbReference>
<sequence>MALFKFTEAMLAGRSIDVYNRGEMRRDFTYIDDIVEAVIRLQNVLPAADSRWTVEQGSAATSSAPYCVYNIGNSQPVKLMDYIQTLEKVLGITALKKFNADATR</sequence>